<protein>
    <submittedName>
        <fullName evidence="1">Uncharacterized protein</fullName>
    </submittedName>
</protein>
<reference evidence="1" key="1">
    <citation type="submission" date="2021-05" db="EMBL/GenBank/DDBJ databases">
        <authorList>
            <person name="Alioto T."/>
            <person name="Alioto T."/>
            <person name="Gomez Garrido J."/>
        </authorList>
    </citation>
    <scope>NUCLEOTIDE SEQUENCE</scope>
</reference>
<dbReference type="EMBL" id="HBUF01161480">
    <property type="protein sequence ID" value="CAG6650278.1"/>
    <property type="molecule type" value="Transcribed_RNA"/>
</dbReference>
<proteinExistence type="predicted"/>
<sequence>MAVLSQYIPSKVFPKAEPISEPVLSQYLPSKVFPKPDPVPEPVLSQYLPSKVFPKADPLSDPVYDSHTSHKNDILKDIIMYTVGIPNRCRYLHGLSWTLAIPRNFAFLIL</sequence>
<dbReference type="AlphaFoldDB" id="A0A8D8W7T9"/>
<evidence type="ECO:0000313" key="1">
    <source>
        <dbReference type="EMBL" id="CAG6650278.1"/>
    </source>
</evidence>
<accession>A0A8D8W7T9</accession>
<name>A0A8D8W7T9_9HEMI</name>
<organism evidence="1">
    <name type="scientific">Cacopsylla melanoneura</name>
    <dbReference type="NCBI Taxonomy" id="428564"/>
    <lineage>
        <taxon>Eukaryota</taxon>
        <taxon>Metazoa</taxon>
        <taxon>Ecdysozoa</taxon>
        <taxon>Arthropoda</taxon>
        <taxon>Hexapoda</taxon>
        <taxon>Insecta</taxon>
        <taxon>Pterygota</taxon>
        <taxon>Neoptera</taxon>
        <taxon>Paraneoptera</taxon>
        <taxon>Hemiptera</taxon>
        <taxon>Sternorrhyncha</taxon>
        <taxon>Psylloidea</taxon>
        <taxon>Psyllidae</taxon>
        <taxon>Psyllinae</taxon>
        <taxon>Cacopsylla</taxon>
    </lineage>
</organism>